<dbReference type="KEGG" id="abac:LuPra_03362"/>
<evidence type="ECO:0000256" key="1">
    <source>
        <dbReference type="SAM" id="MobiDB-lite"/>
    </source>
</evidence>
<feature type="region of interest" description="Disordered" evidence="1">
    <location>
        <begin position="46"/>
        <end position="74"/>
    </location>
</feature>
<protein>
    <recommendedName>
        <fullName evidence="4">Myb-like domain-containing protein</fullName>
    </recommendedName>
</protein>
<evidence type="ECO:0000313" key="2">
    <source>
        <dbReference type="EMBL" id="AMY10134.1"/>
    </source>
</evidence>
<keyword evidence="3" id="KW-1185">Reference proteome</keyword>
<dbReference type="STRING" id="1855912.LuPra_03362"/>
<dbReference type="Proteomes" id="UP000076079">
    <property type="component" value="Chromosome"/>
</dbReference>
<accession>A0A143PQP0</accession>
<evidence type="ECO:0008006" key="4">
    <source>
        <dbReference type="Google" id="ProtNLM"/>
    </source>
</evidence>
<name>A0A143PQP0_LUTPR</name>
<dbReference type="EMBL" id="CP015136">
    <property type="protein sequence ID" value="AMY10134.1"/>
    <property type="molecule type" value="Genomic_DNA"/>
</dbReference>
<dbReference type="AlphaFoldDB" id="A0A143PQP0"/>
<proteinExistence type="predicted"/>
<gene>
    <name evidence="2" type="ORF">LuPra_03362</name>
</gene>
<evidence type="ECO:0000313" key="3">
    <source>
        <dbReference type="Proteomes" id="UP000076079"/>
    </source>
</evidence>
<reference evidence="2 3" key="1">
    <citation type="journal article" date="2016" name="Genome Announc.">
        <title>First Complete Genome Sequence of a Subdivision 6 Acidobacterium Strain.</title>
        <authorList>
            <person name="Huang S."/>
            <person name="Vieira S."/>
            <person name="Bunk B."/>
            <person name="Riedel T."/>
            <person name="Sproer C."/>
            <person name="Overmann J."/>
        </authorList>
    </citation>
    <scope>NUCLEOTIDE SEQUENCE [LARGE SCALE GENOMIC DNA]</scope>
    <source>
        <strain evidence="3">DSM 100886 HEG_-6_39</strain>
    </source>
</reference>
<organism evidence="2 3">
    <name type="scientific">Luteitalea pratensis</name>
    <dbReference type="NCBI Taxonomy" id="1855912"/>
    <lineage>
        <taxon>Bacteria</taxon>
        <taxon>Pseudomonadati</taxon>
        <taxon>Acidobacteriota</taxon>
        <taxon>Vicinamibacteria</taxon>
        <taxon>Vicinamibacterales</taxon>
        <taxon>Vicinamibacteraceae</taxon>
        <taxon>Luteitalea</taxon>
    </lineage>
</organism>
<reference evidence="3" key="2">
    <citation type="submission" date="2016-04" db="EMBL/GenBank/DDBJ databases">
        <title>First Complete Genome Sequence of a Subdivision 6 Acidobacterium.</title>
        <authorList>
            <person name="Huang S."/>
            <person name="Vieira S."/>
            <person name="Bunk B."/>
            <person name="Riedel T."/>
            <person name="Sproeer C."/>
            <person name="Overmann J."/>
        </authorList>
    </citation>
    <scope>NUCLEOTIDE SEQUENCE [LARGE SCALE GENOMIC DNA]</scope>
    <source>
        <strain evidence="3">DSM 100886 HEG_-6_39</strain>
    </source>
</reference>
<sequence>MSDSKSRRWTADELALLRRLAQRKEPLTAIAGTLGRTVEAVRTKAAHESLSLQDDLPSRGPRRQPFPSKTDGGR</sequence>